<dbReference type="GO" id="GO:0016776">
    <property type="term" value="F:phosphotransferase activity, phosphate group as acceptor"/>
    <property type="evidence" value="ECO:0007669"/>
    <property type="project" value="InterPro"/>
</dbReference>
<name>A0AAW0FSN5_9APHY</name>
<evidence type="ECO:0000256" key="5">
    <source>
        <dbReference type="ARBA" id="ARBA00022777"/>
    </source>
</evidence>
<keyword evidence="3 12" id="KW-0808">Transferase</keyword>
<dbReference type="CDD" id="cd01428">
    <property type="entry name" value="ADK"/>
    <property type="match status" value="1"/>
</dbReference>
<dbReference type="InterPro" id="IPR033690">
    <property type="entry name" value="Adenylat_kinase_CS"/>
</dbReference>
<keyword evidence="5 12" id="KW-0418">Kinase</keyword>
<comment type="subcellular location">
    <subcellularLocation>
        <location evidence="12">Cytoplasm</location>
    </subcellularLocation>
    <subcellularLocation>
        <location evidence="12">Nucleus</location>
    </subcellularLocation>
    <text evidence="12">Predominantly cytoplasmic.</text>
</comment>
<feature type="binding site" evidence="12">
    <location>
        <position position="425"/>
    </location>
    <ligand>
        <name>a ribonucleoside 5'-phosphate</name>
        <dbReference type="ChEBI" id="CHEBI:58043"/>
    </ligand>
</feature>
<dbReference type="FunFam" id="3.40.50.720:FF:000281">
    <property type="entry name" value="Uncharacterized oxidoreductase YIR035C"/>
    <property type="match status" value="1"/>
</dbReference>
<dbReference type="InterPro" id="IPR020904">
    <property type="entry name" value="Sc_DH/Rdtase_CS"/>
</dbReference>
<dbReference type="CDD" id="cd05367">
    <property type="entry name" value="SPR-like_SDR_c"/>
    <property type="match status" value="1"/>
</dbReference>
<dbReference type="GO" id="GO:0019205">
    <property type="term" value="F:nucleobase-containing compound kinase activity"/>
    <property type="evidence" value="ECO:0007669"/>
    <property type="project" value="InterPro"/>
</dbReference>
<comment type="caution">
    <text evidence="13">The sequence shown here is derived from an EMBL/GenBank/DDBJ whole genome shotgun (WGS) entry which is preliminary data.</text>
</comment>
<evidence type="ECO:0000256" key="1">
    <source>
        <dbReference type="ARBA" id="ARBA00006484"/>
    </source>
</evidence>
<feature type="binding site" evidence="12">
    <location>
        <position position="414"/>
    </location>
    <ligand>
        <name>a ribonucleoside 5'-phosphate</name>
        <dbReference type="ChEBI" id="CHEBI:58043"/>
    </ligand>
</feature>
<feature type="region of interest" description="NMPbind" evidence="12">
    <location>
        <begin position="312"/>
        <end position="342"/>
    </location>
</feature>
<dbReference type="GO" id="GO:0005634">
    <property type="term" value="C:nucleus"/>
    <property type="evidence" value="ECO:0007669"/>
    <property type="project" value="UniProtKB-SubCell"/>
</dbReference>
<dbReference type="GO" id="GO:0016491">
    <property type="term" value="F:oxidoreductase activity"/>
    <property type="evidence" value="ECO:0007669"/>
    <property type="project" value="UniProtKB-KW"/>
</dbReference>
<dbReference type="PROSITE" id="PS00113">
    <property type="entry name" value="ADENYLATE_KINASE"/>
    <property type="match status" value="1"/>
</dbReference>
<evidence type="ECO:0000256" key="11">
    <source>
        <dbReference type="ARBA" id="ARBA00048116"/>
    </source>
</evidence>
<dbReference type="Proteomes" id="UP001385951">
    <property type="component" value="Unassembled WGS sequence"/>
</dbReference>
<feature type="binding site" evidence="12">
    <location>
        <begin position="292"/>
        <end position="297"/>
    </location>
    <ligand>
        <name>ATP</name>
        <dbReference type="ChEBI" id="CHEBI:30616"/>
    </ligand>
</feature>
<dbReference type="InterPro" id="IPR006266">
    <property type="entry name" value="UMP_CMP_kinase"/>
</dbReference>
<feature type="binding site" evidence="12">
    <location>
        <begin position="370"/>
        <end position="373"/>
    </location>
    <ligand>
        <name>a ribonucleoside 5'-phosphate</name>
        <dbReference type="ChEBI" id="CHEBI:58043"/>
    </ligand>
</feature>
<dbReference type="SUPFAM" id="SSF51735">
    <property type="entry name" value="NAD(P)-binding Rossmann-fold domains"/>
    <property type="match status" value="1"/>
</dbReference>
<dbReference type="Gene3D" id="3.40.50.300">
    <property type="entry name" value="P-loop containing nucleotide triphosphate hydrolases"/>
    <property type="match status" value="1"/>
</dbReference>
<gene>
    <name evidence="13" type="ORF">QCA50_012685</name>
</gene>
<evidence type="ECO:0000256" key="3">
    <source>
        <dbReference type="ARBA" id="ARBA00022679"/>
    </source>
</evidence>
<keyword evidence="9" id="KW-0560">Oxidoreductase</keyword>
<dbReference type="InterPro" id="IPR002347">
    <property type="entry name" value="SDR_fam"/>
</dbReference>
<feature type="region of interest" description="LID" evidence="12">
    <location>
        <begin position="407"/>
        <end position="417"/>
    </location>
</feature>
<evidence type="ECO:0000256" key="2">
    <source>
        <dbReference type="ARBA" id="ARBA00022490"/>
    </source>
</evidence>
<dbReference type="PANTHER" id="PTHR23359">
    <property type="entry name" value="NUCLEOTIDE KINASE"/>
    <property type="match status" value="1"/>
</dbReference>
<evidence type="ECO:0000313" key="14">
    <source>
        <dbReference type="Proteomes" id="UP001385951"/>
    </source>
</evidence>
<proteinExistence type="inferred from homology"/>
<comment type="subunit">
    <text evidence="12">Monomer.</text>
</comment>
<evidence type="ECO:0000256" key="12">
    <source>
        <dbReference type="HAMAP-Rule" id="MF_03172"/>
    </source>
</evidence>
<sequence>MSGHTTILTGASRGIGAAIAKIFLSKSDSNKLVGVARSASELNKLVEEYGEDRVGVVIGDVSKKETSVQAVELAIEKFGSIDSIILNAGVLSPVEHIADANVEKWIELYQINFFSVVEMIKQALPHLKKTNGNIVAVSSGASTSVYDAWGAYGTSKAALNHLIKSVATEEKDINAISIAPGVVNTSMQTDIRETFGKNMDEDGLKKFIDLHKNDQLLPPEVPATIYANLAYKGWSKDINGQYLRYNDEELKDSIGAWYFKDKEEPKSAFEPKKSPAFADNKISVIFVLGGPGAGKGTQCAKLVNEQGFVHLSAGDLLRAEQQRPGSKYGELIALYIKEGTIVPQEITIALLEQAIKDKYSQGAVRFLVDGFPRKMDQALTFEEQIAKSSFTLFFECPESVMLERLLQRGKTSGRTDDNIESIKKRFKTFIDTSMPVVDHFEKQGKVVKVSCDQPVDDVYTKVKEALVSKGIN</sequence>
<comment type="function">
    <text evidence="12">Catalyzes the phosphorylation of pyrimidine nucleoside monophosphates at the expense of ATP. Plays an important role in de novo pyrimidine nucleotide biosynthesis. Has preference for UMP and dUMP as phosphate acceptors, but can also use CMP, dCMP and AMP.</text>
</comment>
<dbReference type="InterPro" id="IPR027417">
    <property type="entry name" value="P-loop_NTPase"/>
</dbReference>
<keyword evidence="14" id="KW-1185">Reference proteome</keyword>
<comment type="domain">
    <text evidence="12">Consists of three domains, a large central CORE domain and two small peripheral domains, NMPbind and LID, which undergo movements during catalysis. The LID domain closes over the site of phosphoryl transfer upon ATP binding. Assembling and dissambling the active center during each catalytic cycle provides an effective means to prevent ATP hydrolysis.</text>
</comment>
<dbReference type="Pfam" id="PF00106">
    <property type="entry name" value="adh_short"/>
    <property type="match status" value="1"/>
</dbReference>
<comment type="cofactor">
    <cofactor evidence="12">
        <name>Mg(2+)</name>
        <dbReference type="ChEBI" id="CHEBI:18420"/>
    </cofactor>
    <text evidence="12">Binds 1 Mg(2+) ion per monomer.</text>
</comment>
<feature type="binding site" evidence="12">
    <location>
        <position position="377"/>
    </location>
    <ligand>
        <name>a ribonucleoside 5'-phosphate</name>
        <dbReference type="ChEBI" id="CHEBI:58043"/>
    </ligand>
</feature>
<feature type="binding site" evidence="12">
    <location>
        <position position="408"/>
    </location>
    <ligand>
        <name>ATP</name>
        <dbReference type="ChEBI" id="CHEBI:30616"/>
    </ligand>
</feature>
<dbReference type="PRINTS" id="PR00094">
    <property type="entry name" value="ADENYLTKNASE"/>
</dbReference>
<dbReference type="GO" id="GO:0005524">
    <property type="term" value="F:ATP binding"/>
    <property type="evidence" value="ECO:0007669"/>
    <property type="project" value="UniProtKB-KW"/>
</dbReference>
<dbReference type="AlphaFoldDB" id="A0AAW0FSN5"/>
<dbReference type="InterPro" id="IPR000850">
    <property type="entry name" value="Adenylat/UMP-CMP_kin"/>
</dbReference>
<feature type="binding site" evidence="12">
    <location>
        <begin position="340"/>
        <end position="342"/>
    </location>
    <ligand>
        <name>a ribonucleoside 5'-phosphate</name>
        <dbReference type="ChEBI" id="CHEBI:58043"/>
    </ligand>
</feature>
<evidence type="ECO:0000256" key="7">
    <source>
        <dbReference type="ARBA" id="ARBA00022857"/>
    </source>
</evidence>
<evidence type="ECO:0000256" key="9">
    <source>
        <dbReference type="ARBA" id="ARBA00023002"/>
    </source>
</evidence>
<dbReference type="GO" id="GO:0006207">
    <property type="term" value="P:'de novo' pyrimidine nucleobase biosynthetic process"/>
    <property type="evidence" value="ECO:0007669"/>
    <property type="project" value="InterPro"/>
</dbReference>
<dbReference type="FunFam" id="3.40.50.300:FF:000315">
    <property type="entry name" value="Adenylate kinase 1"/>
    <property type="match status" value="1"/>
</dbReference>
<dbReference type="Pfam" id="PF00406">
    <property type="entry name" value="ADK"/>
    <property type="match status" value="1"/>
</dbReference>
<dbReference type="GO" id="GO:0005737">
    <property type="term" value="C:cytoplasm"/>
    <property type="evidence" value="ECO:0007669"/>
    <property type="project" value="UniProtKB-SubCell"/>
</dbReference>
<evidence type="ECO:0000256" key="6">
    <source>
        <dbReference type="ARBA" id="ARBA00022840"/>
    </source>
</evidence>
<keyword evidence="8 12" id="KW-0665">Pyrimidine biosynthesis</keyword>
<feature type="binding site" evidence="12">
    <location>
        <position position="453"/>
    </location>
    <ligand>
        <name>ATP</name>
        <dbReference type="ChEBI" id="CHEBI:30616"/>
    </ligand>
</feature>
<dbReference type="PROSITE" id="PS00061">
    <property type="entry name" value="ADH_SHORT"/>
    <property type="match status" value="1"/>
</dbReference>
<keyword evidence="7" id="KW-0521">NADP</keyword>
<dbReference type="EC" id="2.7.4.14" evidence="12"/>
<comment type="similarity">
    <text evidence="1">Belongs to the short-chain dehydrogenases/reductases (SDR) family.</text>
</comment>
<keyword evidence="4 12" id="KW-0547">Nucleotide-binding</keyword>
<keyword evidence="10 12" id="KW-0539">Nucleus</keyword>
<reference evidence="13 14" key="1">
    <citation type="submission" date="2022-09" db="EMBL/GenBank/DDBJ databases">
        <authorList>
            <person name="Palmer J.M."/>
        </authorList>
    </citation>
    <scope>NUCLEOTIDE SEQUENCE [LARGE SCALE GENOMIC DNA]</scope>
    <source>
        <strain evidence="13 14">DSM 7382</strain>
    </source>
</reference>
<feature type="binding site" evidence="12">
    <location>
        <position position="318"/>
    </location>
    <ligand>
        <name>a ribonucleoside 5'-phosphate</name>
        <dbReference type="ChEBI" id="CHEBI:58043"/>
    </ligand>
</feature>
<accession>A0AAW0FSN5</accession>
<evidence type="ECO:0000313" key="13">
    <source>
        <dbReference type="EMBL" id="KAK7684043.1"/>
    </source>
</evidence>
<dbReference type="SUPFAM" id="SSF52540">
    <property type="entry name" value="P-loop containing nucleoside triphosphate hydrolases"/>
    <property type="match status" value="1"/>
</dbReference>
<evidence type="ECO:0000256" key="10">
    <source>
        <dbReference type="ARBA" id="ARBA00023242"/>
    </source>
</evidence>
<dbReference type="HAMAP" id="MF_00235">
    <property type="entry name" value="Adenylate_kinase_Adk"/>
    <property type="match status" value="1"/>
</dbReference>
<dbReference type="EMBL" id="JASBNA010000027">
    <property type="protein sequence ID" value="KAK7684043.1"/>
    <property type="molecule type" value="Genomic_DNA"/>
</dbReference>
<comment type="similarity">
    <text evidence="12">Belongs to the adenylate kinase family. UMP-CMP kinase subfamily.</text>
</comment>
<dbReference type="Gene3D" id="3.40.50.720">
    <property type="entry name" value="NAD(P)-binding Rossmann-like Domain"/>
    <property type="match status" value="1"/>
</dbReference>
<dbReference type="NCBIfam" id="TIGR01359">
    <property type="entry name" value="UMP_CMP_kin_fam"/>
    <property type="match status" value="1"/>
</dbReference>
<evidence type="ECO:0000256" key="4">
    <source>
        <dbReference type="ARBA" id="ARBA00022741"/>
    </source>
</evidence>
<comment type="catalytic activity">
    <reaction evidence="11 12">
        <text>UMP + ATP = UDP + ADP</text>
        <dbReference type="Rhea" id="RHEA:24400"/>
        <dbReference type="ChEBI" id="CHEBI:30616"/>
        <dbReference type="ChEBI" id="CHEBI:57865"/>
        <dbReference type="ChEBI" id="CHEBI:58223"/>
        <dbReference type="ChEBI" id="CHEBI:456216"/>
        <dbReference type="EC" id="2.7.4.14"/>
    </reaction>
</comment>
<evidence type="ECO:0000256" key="8">
    <source>
        <dbReference type="ARBA" id="ARBA00022975"/>
    </source>
</evidence>
<dbReference type="GO" id="GO:0006221">
    <property type="term" value="P:pyrimidine nucleotide biosynthetic process"/>
    <property type="evidence" value="ECO:0007669"/>
    <property type="project" value="UniProtKB-UniRule"/>
</dbReference>
<protein>
    <recommendedName>
        <fullName evidence="12">Uridylate kinase</fullName>
        <shortName evidence="12">UK</shortName>
        <ecNumber evidence="12">2.7.4.14</ecNumber>
    </recommendedName>
    <alternativeName>
        <fullName evidence="12">ATP:UMP phosphotransferase</fullName>
    </alternativeName>
    <alternativeName>
        <fullName evidence="12">Deoxycytidylate kinase</fullName>
        <shortName evidence="12">CK</shortName>
        <shortName evidence="12">dCMP kinase</shortName>
    </alternativeName>
    <alternativeName>
        <fullName evidence="12">Uridine monophosphate kinase</fullName>
        <shortName evidence="12">UMP kinase</shortName>
        <shortName evidence="12">UMPK</shortName>
    </alternativeName>
</protein>
<keyword evidence="2 12" id="KW-0963">Cytoplasm</keyword>
<dbReference type="GO" id="GO:0009123">
    <property type="term" value="P:nucleoside monophosphate metabolic process"/>
    <property type="evidence" value="ECO:0007669"/>
    <property type="project" value="UniProtKB-ARBA"/>
</dbReference>
<keyword evidence="6 12" id="KW-0067">ATP-binding</keyword>
<dbReference type="InterPro" id="IPR036291">
    <property type="entry name" value="NAD(P)-bd_dom_sf"/>
</dbReference>
<dbReference type="HAMAP" id="MF_03172">
    <property type="entry name" value="Adenylate_kinase_UMP_CMP_kin"/>
    <property type="match status" value="1"/>
</dbReference>
<organism evidence="13 14">
    <name type="scientific">Cerrena zonata</name>
    <dbReference type="NCBI Taxonomy" id="2478898"/>
    <lineage>
        <taxon>Eukaryota</taxon>
        <taxon>Fungi</taxon>
        <taxon>Dikarya</taxon>
        <taxon>Basidiomycota</taxon>
        <taxon>Agaricomycotina</taxon>
        <taxon>Agaricomycetes</taxon>
        <taxon>Polyporales</taxon>
        <taxon>Cerrenaceae</taxon>
        <taxon>Cerrena</taxon>
    </lineage>
</organism>